<accession>A0ABW2DJ09</accession>
<gene>
    <name evidence="3" type="ORF">ACFQHR_01900</name>
</gene>
<dbReference type="RefSeq" id="WP_066620121.1">
    <property type="nucleotide sequence ID" value="NZ_JBHSYQ010000003.1"/>
</dbReference>
<dbReference type="SUPFAM" id="SSF52096">
    <property type="entry name" value="ClpP/crotonase"/>
    <property type="match status" value="1"/>
</dbReference>
<keyword evidence="1" id="KW-0732">Signal</keyword>
<dbReference type="PANTHER" id="PTHR32060:SF30">
    <property type="entry name" value="CARBOXY-TERMINAL PROCESSING PROTEASE CTPA"/>
    <property type="match status" value="1"/>
</dbReference>
<dbReference type="EMBL" id="JBHSYQ010000003">
    <property type="protein sequence ID" value="MFC6996354.1"/>
    <property type="molecule type" value="Genomic_DNA"/>
</dbReference>
<feature type="chain" id="PRO_5045889592" evidence="1">
    <location>
        <begin position="23"/>
        <end position="768"/>
    </location>
</feature>
<proteinExistence type="predicted"/>
<feature type="signal peptide" evidence="1">
    <location>
        <begin position="1"/>
        <end position="22"/>
    </location>
</feature>
<evidence type="ECO:0000259" key="2">
    <source>
        <dbReference type="SMART" id="SM00245"/>
    </source>
</evidence>
<protein>
    <submittedName>
        <fullName evidence="3">S41 family peptidase</fullName>
    </submittedName>
</protein>
<dbReference type="Gene3D" id="3.90.226.10">
    <property type="entry name" value="2-enoyl-CoA Hydratase, Chain A, domain 1"/>
    <property type="match status" value="1"/>
</dbReference>
<keyword evidence="4" id="KW-1185">Reference proteome</keyword>
<sequence length="768" mass="85067">MKSLKIILILIALAAVIAPSYGQQQNSKVENVAAFAKLYGYVRYFHPSDEAAAVDWDRFAIYGTQKVESSRTPQELQATLTSLFQPIAPTVKVLLEAEENNFSKQQLIPANSKKFKTVAWQHQGLGFGDKRSPYRSTRTNRPVIYKEASAGFGSVVKQFDATGYQGKDFILKGRIKLDGQASGSGHLWARIDKADKTMGFFDNMGDRPVTSGTWAYYEIKGKIDAGAEKINVGAMLIGFGQMSLDDFSLQINDNGTWKEIFVEQFTQDKNGKAPASFAAGISKNSSSGKSNYSYTVHQEKDNKWLHIKSQTASSGKEHKPQLLFPTHPQIGEYVQKSIGGGLKVVVPLALYGTEEQTYPAADQTAFTALQNKLKAIPFSDLNGSNLYTRLGDVTIAWNIFQHFYPYFDIAKTNWQQELHDALTKAYSDKTAVDFQQTLQLLTAKLQDGHVGVGQPANKANYQPPFLWEWVENKLVITGVLAPSLPFAKGDIVTQINGESPEDYFAEVHRYISAATPGWRNYRAQSASLLGEKDSEFSLTVLKADNSSVQANVKRTLSRSQAFSALPKPDTIKTIADGIMYINLDAAPMAAIDKAMPQLQKSKIIICDLRGYPKGNHELISYLLTSRDTSSQWMQVPQYIYPDQENLVGYKKHSWLIKPKTPHLTAKIIFLTDGSAISYAESYMGMIDHYNLATVIGQPTAGTNGNVNPFSLPGGYSISWTGMKVLKHDGSQHHGVGIIPDVLVEKTIKGVREGRDEFLEKALEIAQTF</sequence>
<organism evidence="3 4">
    <name type="scientific">Rufibacter roseus</name>
    <dbReference type="NCBI Taxonomy" id="1567108"/>
    <lineage>
        <taxon>Bacteria</taxon>
        <taxon>Pseudomonadati</taxon>
        <taxon>Bacteroidota</taxon>
        <taxon>Cytophagia</taxon>
        <taxon>Cytophagales</taxon>
        <taxon>Hymenobacteraceae</taxon>
        <taxon>Rufibacter</taxon>
    </lineage>
</organism>
<feature type="domain" description="Tail specific protease" evidence="2">
    <location>
        <begin position="559"/>
        <end position="744"/>
    </location>
</feature>
<evidence type="ECO:0000256" key="1">
    <source>
        <dbReference type="SAM" id="SignalP"/>
    </source>
</evidence>
<name>A0ABW2DJ09_9BACT</name>
<evidence type="ECO:0000313" key="4">
    <source>
        <dbReference type="Proteomes" id="UP001596405"/>
    </source>
</evidence>
<dbReference type="Gene3D" id="3.30.750.44">
    <property type="match status" value="1"/>
</dbReference>
<dbReference type="InterPro" id="IPR005151">
    <property type="entry name" value="Tail-specific_protease"/>
</dbReference>
<dbReference type="SMART" id="SM00245">
    <property type="entry name" value="TSPc"/>
    <property type="match status" value="1"/>
</dbReference>
<dbReference type="PANTHER" id="PTHR32060">
    <property type="entry name" value="TAIL-SPECIFIC PROTEASE"/>
    <property type="match status" value="1"/>
</dbReference>
<dbReference type="Proteomes" id="UP001596405">
    <property type="component" value="Unassembled WGS sequence"/>
</dbReference>
<dbReference type="Pfam" id="PF03572">
    <property type="entry name" value="Peptidase_S41"/>
    <property type="match status" value="1"/>
</dbReference>
<reference evidence="4" key="1">
    <citation type="journal article" date="2019" name="Int. J. Syst. Evol. Microbiol.">
        <title>The Global Catalogue of Microorganisms (GCM) 10K type strain sequencing project: providing services to taxonomists for standard genome sequencing and annotation.</title>
        <authorList>
            <consortium name="The Broad Institute Genomics Platform"/>
            <consortium name="The Broad Institute Genome Sequencing Center for Infectious Disease"/>
            <person name="Wu L."/>
            <person name="Ma J."/>
        </authorList>
    </citation>
    <scope>NUCLEOTIDE SEQUENCE [LARGE SCALE GENOMIC DNA]</scope>
    <source>
        <strain evidence="4">CGMCC 4.7393</strain>
    </source>
</reference>
<evidence type="ECO:0000313" key="3">
    <source>
        <dbReference type="EMBL" id="MFC6996354.1"/>
    </source>
</evidence>
<dbReference type="InterPro" id="IPR029045">
    <property type="entry name" value="ClpP/crotonase-like_dom_sf"/>
</dbReference>
<comment type="caution">
    <text evidence="3">The sequence shown here is derived from an EMBL/GenBank/DDBJ whole genome shotgun (WGS) entry which is preliminary data.</text>
</comment>